<gene>
    <name evidence="2" type="ORF">RBB81_05065</name>
</gene>
<dbReference type="PANTHER" id="PTHR43792">
    <property type="entry name" value="GNAT FAMILY, PUTATIVE (AFU_ORTHOLOGUE AFUA_3G00765)-RELATED-RELATED"/>
    <property type="match status" value="1"/>
</dbReference>
<accession>A0AAU7Z303</accession>
<dbReference type="CDD" id="cd04301">
    <property type="entry name" value="NAT_SF"/>
    <property type="match status" value="1"/>
</dbReference>
<dbReference type="PANTHER" id="PTHR43792:SF1">
    <property type="entry name" value="N-ACETYLTRANSFERASE DOMAIN-CONTAINING PROTEIN"/>
    <property type="match status" value="1"/>
</dbReference>
<name>A0AAU7Z303_9BACT</name>
<dbReference type="EMBL" id="CP132938">
    <property type="protein sequence ID" value="XCB23298.1"/>
    <property type="molecule type" value="Genomic_DNA"/>
</dbReference>
<evidence type="ECO:0000259" key="1">
    <source>
        <dbReference type="PROSITE" id="PS51186"/>
    </source>
</evidence>
<dbReference type="AlphaFoldDB" id="A0AAU7Z303"/>
<evidence type="ECO:0000313" key="2">
    <source>
        <dbReference type="EMBL" id="XCB23298.1"/>
    </source>
</evidence>
<reference evidence="2" key="1">
    <citation type="submission" date="2023-08" db="EMBL/GenBank/DDBJ databases">
        <authorList>
            <person name="Messyasz A."/>
            <person name="Mannisto M.K."/>
            <person name="Kerkhof L.J."/>
            <person name="Haggblom M."/>
        </authorList>
    </citation>
    <scope>NUCLEOTIDE SEQUENCE</scope>
    <source>
        <strain evidence="2">M8UP39</strain>
    </source>
</reference>
<dbReference type="InterPro" id="IPR000182">
    <property type="entry name" value="GNAT_dom"/>
</dbReference>
<protein>
    <submittedName>
        <fullName evidence="2">GNAT family N-acetyltransferase</fullName>
    </submittedName>
</protein>
<dbReference type="SUPFAM" id="SSF55729">
    <property type="entry name" value="Acyl-CoA N-acyltransferases (Nat)"/>
    <property type="match status" value="1"/>
</dbReference>
<dbReference type="PROSITE" id="PS51186">
    <property type="entry name" value="GNAT"/>
    <property type="match status" value="1"/>
</dbReference>
<dbReference type="Pfam" id="PF13302">
    <property type="entry name" value="Acetyltransf_3"/>
    <property type="match status" value="1"/>
</dbReference>
<reference evidence="2" key="2">
    <citation type="journal article" date="2024" name="Environ. Microbiol.">
        <title>Genome analysis and description of Tunturibacter gen. nov. expands the diversity of Terriglobia in tundra soils.</title>
        <authorList>
            <person name="Messyasz A."/>
            <person name="Mannisto M.K."/>
            <person name="Kerkhof L.J."/>
            <person name="Haggblom M.M."/>
        </authorList>
    </citation>
    <scope>NUCLEOTIDE SEQUENCE</scope>
    <source>
        <strain evidence="2">M8UP39</strain>
    </source>
</reference>
<dbReference type="InterPro" id="IPR016181">
    <property type="entry name" value="Acyl_CoA_acyltransferase"/>
</dbReference>
<proteinExistence type="predicted"/>
<feature type="domain" description="N-acetyltransferase" evidence="1">
    <location>
        <begin position="19"/>
        <end position="178"/>
    </location>
</feature>
<dbReference type="Gene3D" id="3.40.630.30">
    <property type="match status" value="1"/>
</dbReference>
<dbReference type="KEGG" id="tgi:RBB81_05065"/>
<dbReference type="GO" id="GO:0016747">
    <property type="term" value="F:acyltransferase activity, transferring groups other than amino-acyl groups"/>
    <property type="evidence" value="ECO:0007669"/>
    <property type="project" value="InterPro"/>
</dbReference>
<dbReference type="InterPro" id="IPR051531">
    <property type="entry name" value="N-acetyltransferase"/>
</dbReference>
<sequence length="184" mass="20495">MADSSLTRPHDYFLLTDRLGFGQWSEGDLPLALELWGDPGVSSLIGGPFTDREIGARLARERAMLIDHQVQYWPVFLLQSDDFAGCAGLRPYKNDGRIFEMGVHLKPSYQGQGLAQEAARAVIDFAFKTLQVRGLFVGHHPKNAASRRLIGRLGFSFTHEEFYAPTGSNHLSYLLMNPGCPETL</sequence>
<organism evidence="2">
    <name type="scientific">Tunturiibacter gelidiferens</name>
    <dbReference type="NCBI Taxonomy" id="3069689"/>
    <lineage>
        <taxon>Bacteria</taxon>
        <taxon>Pseudomonadati</taxon>
        <taxon>Acidobacteriota</taxon>
        <taxon>Terriglobia</taxon>
        <taxon>Terriglobales</taxon>
        <taxon>Acidobacteriaceae</taxon>
        <taxon>Tunturiibacter</taxon>
    </lineage>
</organism>